<dbReference type="InterPro" id="IPR011041">
    <property type="entry name" value="Quinoprot_gluc/sorb_DH_b-prop"/>
</dbReference>
<feature type="domain" description="Glucose/Sorbosone dehydrogenase" evidence="3">
    <location>
        <begin position="92"/>
        <end position="385"/>
    </location>
</feature>
<reference evidence="5" key="1">
    <citation type="journal article" date="2011" name="BMC Genomics">
        <title>Complete genome sequence of the filamentous anoxygenic phototrophic bacterium Chloroflexus aurantiacus.</title>
        <authorList>
            <person name="Tang K.H."/>
            <person name="Barry K."/>
            <person name="Chertkov O."/>
            <person name="Dalin E."/>
            <person name="Han C.S."/>
            <person name="Hauser L.J."/>
            <person name="Honchak B.M."/>
            <person name="Karbach L.E."/>
            <person name="Land M.L."/>
            <person name="Lapidus A."/>
            <person name="Larimer F.W."/>
            <person name="Mikhailova N."/>
            <person name="Pitluck S."/>
            <person name="Pierson B.K."/>
            <person name="Blankenship R.E."/>
        </authorList>
    </citation>
    <scope>NUCLEOTIDE SEQUENCE [LARGE SCALE GENOMIC DNA]</scope>
    <source>
        <strain evidence="5">ATCC 29366 / DSM 635 / J-10-fl</strain>
    </source>
</reference>
<dbReference type="Pfam" id="PF07995">
    <property type="entry name" value="GSDH"/>
    <property type="match status" value="1"/>
</dbReference>
<keyword evidence="2" id="KW-0732">Signal</keyword>
<gene>
    <name evidence="4" type="ordered locus">Caur_1221</name>
</gene>
<dbReference type="STRING" id="324602.Caur_1221"/>
<organism evidence="4 5">
    <name type="scientific">Chloroflexus aurantiacus (strain ATCC 29366 / DSM 635 / J-10-fl)</name>
    <dbReference type="NCBI Taxonomy" id="324602"/>
    <lineage>
        <taxon>Bacteria</taxon>
        <taxon>Bacillati</taxon>
        <taxon>Chloroflexota</taxon>
        <taxon>Chloroflexia</taxon>
        <taxon>Chloroflexales</taxon>
        <taxon>Chloroflexineae</taxon>
        <taxon>Chloroflexaceae</taxon>
        <taxon>Chloroflexus</taxon>
    </lineage>
</organism>
<sequence length="434" mass="46375">MPRILMILMSILWMTACSSIPERVADDSPAPPAAPIVTPATTASPLPEPSATPPVATLPPATAPTPAPTSPAVAVDPTMFSYALEQVADGFSRPTHITHAGDGSGRLFVVEQTGRIWVLRNGVKVSTPFLDIREQVGSRGNEQGLLSVAFHPQFAGNGRFFVNYTNTNGDTVVAEYRADPGSDQADPTSARELLRIDQPAANHNGGLLLFGNDGYLYIGTGDGGGAGDPLDAGQRLDTLLGKLLRIDIDNGQPYAIPADNPFVNTAAALPEIWAYGLRNPWRFTFDPVTNLIFIADVGQNEQEEVNVASAATGGLNYGWRLMEGDQCYRPASCDPTGLVLPVAVYPHDSASGGCSVTGGEVYRGVQQPALHGVYFYADYCTGNLWALWANGETWQHALIARLPIQTTSFGLDEQGEVYLLDRAGGVYRLVMSRS</sequence>
<evidence type="ECO:0000259" key="3">
    <source>
        <dbReference type="Pfam" id="PF07995"/>
    </source>
</evidence>
<feature type="signal peptide" evidence="2">
    <location>
        <begin position="1"/>
        <end position="19"/>
    </location>
</feature>
<dbReference type="AlphaFoldDB" id="A9WJZ9"/>
<proteinExistence type="predicted"/>
<feature type="chain" id="PRO_5002745905" evidence="2">
    <location>
        <begin position="20"/>
        <end position="434"/>
    </location>
</feature>
<evidence type="ECO:0000256" key="1">
    <source>
        <dbReference type="SAM" id="MobiDB-lite"/>
    </source>
</evidence>
<accession>A9WJZ9</accession>
<dbReference type="Gene3D" id="2.120.10.30">
    <property type="entry name" value="TolB, C-terminal domain"/>
    <property type="match status" value="1"/>
</dbReference>
<dbReference type="PATRIC" id="fig|324602.8.peg.1402"/>
<dbReference type="SUPFAM" id="SSF50952">
    <property type="entry name" value="Soluble quinoprotein glucose dehydrogenase"/>
    <property type="match status" value="1"/>
</dbReference>
<dbReference type="RefSeq" id="WP_012257106.1">
    <property type="nucleotide sequence ID" value="NC_010175.1"/>
</dbReference>
<dbReference type="InterPro" id="IPR012938">
    <property type="entry name" value="Glc/Sorbosone_DH"/>
</dbReference>
<dbReference type="Proteomes" id="UP000002008">
    <property type="component" value="Chromosome"/>
</dbReference>
<dbReference type="InParanoid" id="A9WJZ9"/>
<dbReference type="PANTHER" id="PTHR19328">
    <property type="entry name" value="HEDGEHOG-INTERACTING PROTEIN"/>
    <property type="match status" value="1"/>
</dbReference>
<dbReference type="eggNOG" id="COG2133">
    <property type="taxonomic scope" value="Bacteria"/>
</dbReference>
<evidence type="ECO:0000313" key="5">
    <source>
        <dbReference type="Proteomes" id="UP000002008"/>
    </source>
</evidence>
<dbReference type="EMBL" id="CP000909">
    <property type="protein sequence ID" value="ABY34450.1"/>
    <property type="molecule type" value="Genomic_DNA"/>
</dbReference>
<dbReference type="HOGENOM" id="CLU_012344_3_0_0"/>
<evidence type="ECO:0000313" key="4">
    <source>
        <dbReference type="EMBL" id="ABY34450.1"/>
    </source>
</evidence>
<dbReference type="InterPro" id="IPR011042">
    <property type="entry name" value="6-blade_b-propeller_TolB-like"/>
</dbReference>
<evidence type="ECO:0000256" key="2">
    <source>
        <dbReference type="SAM" id="SignalP"/>
    </source>
</evidence>
<protein>
    <submittedName>
        <fullName evidence="4">Glucose/sorbosone dehydrogenase-like protein</fullName>
    </submittedName>
</protein>
<dbReference type="PANTHER" id="PTHR19328:SF75">
    <property type="entry name" value="ALDOSE SUGAR DEHYDROGENASE YLII"/>
    <property type="match status" value="1"/>
</dbReference>
<keyword evidence="5" id="KW-1185">Reference proteome</keyword>
<dbReference type="KEGG" id="cau:Caur_1221"/>
<dbReference type="PROSITE" id="PS51257">
    <property type="entry name" value="PROKAR_LIPOPROTEIN"/>
    <property type="match status" value="1"/>
</dbReference>
<name>A9WJZ9_CHLAA</name>
<dbReference type="EnsemblBacteria" id="ABY34450">
    <property type="protein sequence ID" value="ABY34450"/>
    <property type="gene ID" value="Caur_1221"/>
</dbReference>
<feature type="region of interest" description="Disordered" evidence="1">
    <location>
        <begin position="24"/>
        <end position="70"/>
    </location>
</feature>